<name>A0ACA9P8L6_9GLOM</name>
<evidence type="ECO:0000313" key="1">
    <source>
        <dbReference type="EMBL" id="CAG8689631.1"/>
    </source>
</evidence>
<protein>
    <submittedName>
        <fullName evidence="1">9570_t:CDS:1</fullName>
    </submittedName>
</protein>
<evidence type="ECO:0000313" key="2">
    <source>
        <dbReference type="Proteomes" id="UP000789860"/>
    </source>
</evidence>
<reference evidence="1" key="1">
    <citation type="submission" date="2021-06" db="EMBL/GenBank/DDBJ databases">
        <authorList>
            <person name="Kallberg Y."/>
            <person name="Tangrot J."/>
            <person name="Rosling A."/>
        </authorList>
    </citation>
    <scope>NUCLEOTIDE SEQUENCE</scope>
    <source>
        <strain evidence="1">AU212A</strain>
    </source>
</reference>
<keyword evidence="2" id="KW-1185">Reference proteome</keyword>
<accession>A0ACA9P8L6</accession>
<comment type="caution">
    <text evidence="1">The sequence shown here is derived from an EMBL/GenBank/DDBJ whole genome shotgun (WGS) entry which is preliminary data.</text>
</comment>
<organism evidence="1 2">
    <name type="scientific">Scutellospora calospora</name>
    <dbReference type="NCBI Taxonomy" id="85575"/>
    <lineage>
        <taxon>Eukaryota</taxon>
        <taxon>Fungi</taxon>
        <taxon>Fungi incertae sedis</taxon>
        <taxon>Mucoromycota</taxon>
        <taxon>Glomeromycotina</taxon>
        <taxon>Glomeromycetes</taxon>
        <taxon>Diversisporales</taxon>
        <taxon>Gigasporaceae</taxon>
        <taxon>Scutellospora</taxon>
    </lineage>
</organism>
<feature type="non-terminal residue" evidence="1">
    <location>
        <position position="45"/>
    </location>
</feature>
<sequence length="45" mass="5229">SLSRDNYDNSEDILLDNLQVKQIPLQNNNDNQILAIFNKIDNILE</sequence>
<dbReference type="Proteomes" id="UP000789860">
    <property type="component" value="Unassembled WGS sequence"/>
</dbReference>
<feature type="non-terminal residue" evidence="1">
    <location>
        <position position="1"/>
    </location>
</feature>
<gene>
    <name evidence="1" type="ORF">SCALOS_LOCUS10075</name>
</gene>
<proteinExistence type="predicted"/>
<dbReference type="EMBL" id="CAJVPM010035304">
    <property type="protein sequence ID" value="CAG8689631.1"/>
    <property type="molecule type" value="Genomic_DNA"/>
</dbReference>